<dbReference type="Proteomes" id="UP000218767">
    <property type="component" value="Unassembled WGS sequence"/>
</dbReference>
<accession>A0A2A4X2Q0</accession>
<dbReference type="AlphaFoldDB" id="A0A2A4X2Q0"/>
<dbReference type="InterPro" id="IPR029044">
    <property type="entry name" value="Nucleotide-diphossugar_trans"/>
</dbReference>
<dbReference type="Gene3D" id="3.90.550.10">
    <property type="entry name" value="Spore Coat Polysaccharide Biosynthesis Protein SpsA, Chain A"/>
    <property type="match status" value="1"/>
</dbReference>
<dbReference type="InterPro" id="IPR001173">
    <property type="entry name" value="Glyco_trans_2-like"/>
</dbReference>
<comment type="caution">
    <text evidence="2">The sequence shown here is derived from an EMBL/GenBank/DDBJ whole genome shotgun (WGS) entry which is preliminary data.</text>
</comment>
<dbReference type="GO" id="GO:0016758">
    <property type="term" value="F:hexosyltransferase activity"/>
    <property type="evidence" value="ECO:0007669"/>
    <property type="project" value="UniProtKB-ARBA"/>
</dbReference>
<organism evidence="2 3">
    <name type="scientific">SAR86 cluster bacterium</name>
    <dbReference type="NCBI Taxonomy" id="2030880"/>
    <lineage>
        <taxon>Bacteria</taxon>
        <taxon>Pseudomonadati</taxon>
        <taxon>Pseudomonadota</taxon>
        <taxon>Gammaproteobacteria</taxon>
        <taxon>SAR86 cluster</taxon>
    </lineage>
</organism>
<gene>
    <name evidence="2" type="ORF">COB20_09370</name>
</gene>
<dbReference type="Pfam" id="PF00535">
    <property type="entry name" value="Glycos_transf_2"/>
    <property type="match status" value="1"/>
</dbReference>
<evidence type="ECO:0000313" key="3">
    <source>
        <dbReference type="Proteomes" id="UP000218767"/>
    </source>
</evidence>
<dbReference type="SUPFAM" id="SSF53448">
    <property type="entry name" value="Nucleotide-diphospho-sugar transferases"/>
    <property type="match status" value="1"/>
</dbReference>
<dbReference type="CDD" id="cd00761">
    <property type="entry name" value="Glyco_tranf_GTA_type"/>
    <property type="match status" value="1"/>
</dbReference>
<dbReference type="PANTHER" id="PTHR22916">
    <property type="entry name" value="GLYCOSYLTRANSFERASE"/>
    <property type="match status" value="1"/>
</dbReference>
<sequence length="334" mass="38017">MASVFIGIPTINRPDFVQDAIRSVLAQSYTDVEVVVSDNCSDPGVTESISSFISELDDPRIRFHQQPENIGEYGQGRYFFAAAAQSQYFMILHDDDMLGENYVEKAVKCLGESSNCAFFVSDAIIIDEHGEKSAQVQRKFLADHGRDNELQGEISVLDTHLACGFTLISGTLFRTESLLASGFVDLNGVGNYPFETDIFLRLGDIGAKAWYQKEQLLTFRFHSGSMRHYIKLLDNEKTVNAMIYLFENRQYTGYAERRRKMALGQLFRAKALIKVRHGHFNECRRFILKCFSCNIFSVRLWLIAPFALFAPRVLSWVLPTLPVTREAPLLRHKD</sequence>
<reference evidence="3" key="1">
    <citation type="submission" date="2017-08" db="EMBL/GenBank/DDBJ databases">
        <title>A dynamic microbial community with high functional redundancy inhabits the cold, oxic subseafloor aquifer.</title>
        <authorList>
            <person name="Tully B.J."/>
            <person name="Wheat C.G."/>
            <person name="Glazer B.T."/>
            <person name="Huber J.A."/>
        </authorList>
    </citation>
    <scope>NUCLEOTIDE SEQUENCE [LARGE SCALE GENOMIC DNA]</scope>
</reference>
<evidence type="ECO:0000313" key="2">
    <source>
        <dbReference type="EMBL" id="PCI76883.1"/>
    </source>
</evidence>
<dbReference type="PANTHER" id="PTHR22916:SF3">
    <property type="entry name" value="UDP-GLCNAC:BETAGAL BETA-1,3-N-ACETYLGLUCOSAMINYLTRANSFERASE-LIKE PROTEIN 1"/>
    <property type="match status" value="1"/>
</dbReference>
<protein>
    <recommendedName>
        <fullName evidence="1">Glycosyltransferase 2-like domain-containing protein</fullName>
    </recommendedName>
</protein>
<evidence type="ECO:0000259" key="1">
    <source>
        <dbReference type="Pfam" id="PF00535"/>
    </source>
</evidence>
<feature type="domain" description="Glycosyltransferase 2-like" evidence="1">
    <location>
        <begin position="6"/>
        <end position="154"/>
    </location>
</feature>
<proteinExistence type="predicted"/>
<name>A0A2A4X2Q0_9GAMM</name>
<dbReference type="EMBL" id="NVUL01000051">
    <property type="protein sequence ID" value="PCI76883.1"/>
    <property type="molecule type" value="Genomic_DNA"/>
</dbReference>